<evidence type="ECO:0000313" key="2">
    <source>
        <dbReference type="Proteomes" id="UP000507470"/>
    </source>
</evidence>
<keyword evidence="2" id="KW-1185">Reference proteome</keyword>
<accession>A0A6J8B250</accession>
<gene>
    <name evidence="1" type="ORF">MCOR_12977</name>
</gene>
<sequence length="183" mass="21316">MPCKDNRVEKLIEFLDCIEQLHSLCTSYNRTHHIVMGGDINENIIAKSISKRYEVVKTVMEDYSLCTKDLGRTSINYKHEEISSIDYILLDEELFQNNAKKGKLKNCISELNVQDNIYKSDEEIILGWRQHFDKLAQPANDSDYDDEYYKQLALDLDNMIDICNNNTDKISVTEKTYKMPSTN</sequence>
<dbReference type="Proteomes" id="UP000507470">
    <property type="component" value="Unassembled WGS sequence"/>
</dbReference>
<protein>
    <recommendedName>
        <fullName evidence="3">Endonuclease/exonuclease/phosphatase domain-containing protein</fullName>
    </recommendedName>
</protein>
<dbReference type="EMBL" id="CACVKT020002176">
    <property type="protein sequence ID" value="CAC5376262.1"/>
    <property type="molecule type" value="Genomic_DNA"/>
</dbReference>
<name>A0A6J8B250_MYTCO</name>
<reference evidence="1 2" key="1">
    <citation type="submission" date="2020-06" db="EMBL/GenBank/DDBJ databases">
        <authorList>
            <person name="Li R."/>
            <person name="Bekaert M."/>
        </authorList>
    </citation>
    <scope>NUCLEOTIDE SEQUENCE [LARGE SCALE GENOMIC DNA]</scope>
    <source>
        <strain evidence="2">wild</strain>
    </source>
</reference>
<dbReference type="AlphaFoldDB" id="A0A6J8B250"/>
<organism evidence="1 2">
    <name type="scientific">Mytilus coruscus</name>
    <name type="common">Sea mussel</name>
    <dbReference type="NCBI Taxonomy" id="42192"/>
    <lineage>
        <taxon>Eukaryota</taxon>
        <taxon>Metazoa</taxon>
        <taxon>Spiralia</taxon>
        <taxon>Lophotrochozoa</taxon>
        <taxon>Mollusca</taxon>
        <taxon>Bivalvia</taxon>
        <taxon>Autobranchia</taxon>
        <taxon>Pteriomorphia</taxon>
        <taxon>Mytilida</taxon>
        <taxon>Mytiloidea</taxon>
        <taxon>Mytilidae</taxon>
        <taxon>Mytilinae</taxon>
        <taxon>Mytilus</taxon>
    </lineage>
</organism>
<evidence type="ECO:0000313" key="1">
    <source>
        <dbReference type="EMBL" id="CAC5376262.1"/>
    </source>
</evidence>
<evidence type="ECO:0008006" key="3">
    <source>
        <dbReference type="Google" id="ProtNLM"/>
    </source>
</evidence>
<proteinExistence type="predicted"/>